<evidence type="ECO:0000313" key="4">
    <source>
        <dbReference type="EMBL" id="VVB17899.1"/>
    </source>
</evidence>
<gene>
    <name evidence="4" type="ORF">ANE_LOCUS28343</name>
</gene>
<dbReference type="InterPro" id="IPR050295">
    <property type="entry name" value="Plant_2OG-oxidoreductases"/>
</dbReference>
<dbReference type="OrthoDB" id="1720247at2759"/>
<dbReference type="GO" id="GO:0046872">
    <property type="term" value="F:metal ion binding"/>
    <property type="evidence" value="ECO:0007669"/>
    <property type="project" value="UniProtKB-KW"/>
</dbReference>
<name>A0A565CVY6_9BRAS</name>
<comment type="caution">
    <text evidence="4">The sequence shown here is derived from an EMBL/GenBank/DDBJ whole genome shotgun (WGS) entry which is preliminary data.</text>
</comment>
<evidence type="ECO:0000313" key="5">
    <source>
        <dbReference type="Proteomes" id="UP000489600"/>
    </source>
</evidence>
<dbReference type="Pfam" id="PF03171">
    <property type="entry name" value="2OG-FeII_Oxy"/>
    <property type="match status" value="1"/>
</dbReference>
<dbReference type="SUPFAM" id="SSF51197">
    <property type="entry name" value="Clavaminate synthase-like"/>
    <property type="match status" value="1"/>
</dbReference>
<sequence length="94" mass="10691">MMLSEKIMECLSEGLGLRREAVKEVMGEYMMLVNYYPPCPHSDSFQGLDPHTDVNGFTLILPNEVPGLQVFKDDHWINLEYIPPAIIVIIAIRS</sequence>
<accession>A0A565CVY6</accession>
<dbReference type="PANTHER" id="PTHR47991">
    <property type="entry name" value="OXOGLUTARATE/IRON-DEPENDENT DIOXYGENASE"/>
    <property type="match status" value="1"/>
</dbReference>
<reference evidence="4" key="1">
    <citation type="submission" date="2019-07" db="EMBL/GenBank/DDBJ databases">
        <authorList>
            <person name="Dittberner H."/>
        </authorList>
    </citation>
    <scope>NUCLEOTIDE SEQUENCE [LARGE SCALE GENOMIC DNA]</scope>
</reference>
<dbReference type="Gene3D" id="2.60.120.330">
    <property type="entry name" value="B-lactam Antibiotic, Isopenicillin N Synthase, Chain"/>
    <property type="match status" value="1"/>
</dbReference>
<keyword evidence="1" id="KW-0479">Metal-binding</keyword>
<evidence type="ECO:0000256" key="2">
    <source>
        <dbReference type="ARBA" id="ARBA00023004"/>
    </source>
</evidence>
<evidence type="ECO:0000259" key="3">
    <source>
        <dbReference type="Pfam" id="PF03171"/>
    </source>
</evidence>
<dbReference type="InterPro" id="IPR044861">
    <property type="entry name" value="IPNS-like_FE2OG_OXY"/>
</dbReference>
<proteinExistence type="predicted"/>
<dbReference type="InterPro" id="IPR027443">
    <property type="entry name" value="IPNS-like_sf"/>
</dbReference>
<feature type="domain" description="Isopenicillin N synthase-like Fe(2+) 2OG dioxygenase" evidence="3">
    <location>
        <begin position="28"/>
        <end position="90"/>
    </location>
</feature>
<dbReference type="Proteomes" id="UP000489600">
    <property type="component" value="Unassembled WGS sequence"/>
</dbReference>
<keyword evidence="5" id="KW-1185">Reference proteome</keyword>
<keyword evidence="2" id="KW-0408">Iron</keyword>
<dbReference type="EMBL" id="CABITT030000008">
    <property type="protein sequence ID" value="VVB17899.1"/>
    <property type="molecule type" value="Genomic_DNA"/>
</dbReference>
<dbReference type="AlphaFoldDB" id="A0A565CVY6"/>
<organism evidence="4 5">
    <name type="scientific">Arabis nemorensis</name>
    <dbReference type="NCBI Taxonomy" id="586526"/>
    <lineage>
        <taxon>Eukaryota</taxon>
        <taxon>Viridiplantae</taxon>
        <taxon>Streptophyta</taxon>
        <taxon>Embryophyta</taxon>
        <taxon>Tracheophyta</taxon>
        <taxon>Spermatophyta</taxon>
        <taxon>Magnoliopsida</taxon>
        <taxon>eudicotyledons</taxon>
        <taxon>Gunneridae</taxon>
        <taxon>Pentapetalae</taxon>
        <taxon>rosids</taxon>
        <taxon>malvids</taxon>
        <taxon>Brassicales</taxon>
        <taxon>Brassicaceae</taxon>
        <taxon>Arabideae</taxon>
        <taxon>Arabis</taxon>
    </lineage>
</organism>
<evidence type="ECO:0000256" key="1">
    <source>
        <dbReference type="ARBA" id="ARBA00022723"/>
    </source>
</evidence>
<protein>
    <recommendedName>
        <fullName evidence="3">Isopenicillin N synthase-like Fe(2+) 2OG dioxygenase domain-containing protein</fullName>
    </recommendedName>
</protein>